<reference evidence="1" key="1">
    <citation type="submission" date="2020-04" db="EMBL/GenBank/DDBJ databases">
        <authorList>
            <person name="Chiriac C."/>
            <person name="Salcher M."/>
            <person name="Ghai R."/>
            <person name="Kavagutti S V."/>
        </authorList>
    </citation>
    <scope>NUCLEOTIDE SEQUENCE</scope>
</reference>
<name>A0A6J5L5N8_9CAUD</name>
<organism evidence="1">
    <name type="scientific">uncultured Caudovirales phage</name>
    <dbReference type="NCBI Taxonomy" id="2100421"/>
    <lineage>
        <taxon>Viruses</taxon>
        <taxon>Duplodnaviria</taxon>
        <taxon>Heunggongvirae</taxon>
        <taxon>Uroviricota</taxon>
        <taxon>Caudoviricetes</taxon>
        <taxon>Peduoviridae</taxon>
        <taxon>Maltschvirus</taxon>
        <taxon>Maltschvirus maltsch</taxon>
    </lineage>
</organism>
<proteinExistence type="predicted"/>
<dbReference type="EMBL" id="LR796285">
    <property type="protein sequence ID" value="CAB4134040.1"/>
    <property type="molecule type" value="Genomic_DNA"/>
</dbReference>
<evidence type="ECO:0000313" key="1">
    <source>
        <dbReference type="EMBL" id="CAB4128546.1"/>
    </source>
</evidence>
<gene>
    <name evidence="1" type="ORF">UFOVP101_47</name>
    <name evidence="2" type="ORF">UFOVP270_9</name>
</gene>
<evidence type="ECO:0000313" key="2">
    <source>
        <dbReference type="EMBL" id="CAB4134040.1"/>
    </source>
</evidence>
<accession>A0A6J5L5N8</accession>
<dbReference type="EMBL" id="LR796232">
    <property type="protein sequence ID" value="CAB4128546.1"/>
    <property type="molecule type" value="Genomic_DNA"/>
</dbReference>
<protein>
    <submittedName>
        <fullName evidence="1">Uncharacterized protein</fullName>
    </submittedName>
</protein>
<sequence length="85" mass="9649">MHQIDWVHTLQVSGAEGPTASTEHWSIDKTIDCEHWTLTFDGSLPPELQARIDSGESFNSMKSDLMAWNIIIATLRTYHPEYFAA</sequence>